<evidence type="ECO:0000313" key="2">
    <source>
        <dbReference type="EMBL" id="ACG78708.1"/>
    </source>
</evidence>
<dbReference type="InterPro" id="IPR007345">
    <property type="entry name" value="Polysacch_pyruvyl_Trfase"/>
</dbReference>
<accession>B4RFD8</accession>
<organism evidence="2 3">
    <name type="scientific">Phenylobacterium zucineum (strain HLK1)</name>
    <dbReference type="NCBI Taxonomy" id="450851"/>
    <lineage>
        <taxon>Bacteria</taxon>
        <taxon>Pseudomonadati</taxon>
        <taxon>Pseudomonadota</taxon>
        <taxon>Alphaproteobacteria</taxon>
        <taxon>Caulobacterales</taxon>
        <taxon>Caulobacteraceae</taxon>
        <taxon>Phenylobacterium</taxon>
    </lineage>
</organism>
<sequence>MTHAQKVGVLTFHRCINYGSYWQARCSVEGLRARGLEAVLLDHQSPRVNRAEWRCALQPLLPARATATDRARYAAKARKFFEAFDRLPLSRPFDLDDPADMESVDVAVVGSDEVWNFRHPWYAGYPLFFGDGLKARRVVSYAASFGSHGADDALEASWAERLRRFDALAVRDETSRILVREALGRDPALVLDPCLQFADVCRRPARTPPRDVVVYGHSFPATFGSRVRDWAEGAGLRLVSLGYRNDFAHEQRLDAGPEDFARAMGGALAVVTNFFHGCVFALANARPFVCIPSAYRSNKVLNLTRAVDAEDRLVDEDPAPSALDALLSAPLAPRVVAAIDHMRRRSDAYLDHALA</sequence>
<proteinExistence type="predicted"/>
<gene>
    <name evidence="2" type="ordered locus">PHZ_c2298</name>
</gene>
<dbReference type="STRING" id="450851.PHZ_c2298"/>
<evidence type="ECO:0000313" key="3">
    <source>
        <dbReference type="Proteomes" id="UP000001868"/>
    </source>
</evidence>
<dbReference type="EMBL" id="CP000747">
    <property type="protein sequence ID" value="ACG78708.1"/>
    <property type="molecule type" value="Genomic_DNA"/>
</dbReference>
<name>B4RFD8_PHEZH</name>
<keyword evidence="3" id="KW-1185">Reference proteome</keyword>
<evidence type="ECO:0000259" key="1">
    <source>
        <dbReference type="Pfam" id="PF04230"/>
    </source>
</evidence>
<dbReference type="HOGENOM" id="CLU_025617_1_0_5"/>
<dbReference type="KEGG" id="pzu:PHZ_c2298"/>
<dbReference type="RefSeq" id="WP_012522849.1">
    <property type="nucleotide sequence ID" value="NC_011144.1"/>
</dbReference>
<dbReference type="eggNOG" id="COG2327">
    <property type="taxonomic scope" value="Bacteria"/>
</dbReference>
<dbReference type="OrthoDB" id="9799278at2"/>
<protein>
    <recommendedName>
        <fullName evidence="1">Polysaccharide pyruvyl transferase domain-containing protein</fullName>
    </recommendedName>
</protein>
<dbReference type="Pfam" id="PF04230">
    <property type="entry name" value="PS_pyruv_trans"/>
    <property type="match status" value="1"/>
</dbReference>
<feature type="domain" description="Polysaccharide pyruvyl transferase" evidence="1">
    <location>
        <begin position="17"/>
        <end position="292"/>
    </location>
</feature>
<dbReference type="AlphaFoldDB" id="B4RFD8"/>
<dbReference type="Proteomes" id="UP000001868">
    <property type="component" value="Chromosome"/>
</dbReference>
<reference evidence="2 3" key="1">
    <citation type="journal article" date="2008" name="BMC Genomics">
        <title>Complete genome of Phenylobacterium zucineum - a novel facultative intracellular bacterium isolated from human erythroleukemia cell line K562.</title>
        <authorList>
            <person name="Luo Y."/>
            <person name="Xu X."/>
            <person name="Ding Z."/>
            <person name="Liu Z."/>
            <person name="Zhang B."/>
            <person name="Yan Z."/>
            <person name="Sun J."/>
            <person name="Hu S."/>
            <person name="Hu X."/>
        </authorList>
    </citation>
    <scope>NUCLEOTIDE SEQUENCE [LARGE SCALE GENOMIC DNA]</scope>
    <source>
        <strain evidence="2 3">HLK1</strain>
    </source>
</reference>